<keyword evidence="5" id="KW-0472">Membrane</keyword>
<comment type="similarity">
    <text evidence="2">Belongs to the CD36 family.</text>
</comment>
<dbReference type="Pfam" id="PF01130">
    <property type="entry name" value="CD36"/>
    <property type="match status" value="1"/>
</dbReference>
<keyword evidence="4" id="KW-1133">Transmembrane helix</keyword>
<feature type="signal peptide" evidence="7">
    <location>
        <begin position="1"/>
        <end position="22"/>
    </location>
</feature>
<evidence type="ECO:0000313" key="9">
    <source>
        <dbReference type="Proteomes" id="UP000014500"/>
    </source>
</evidence>
<dbReference type="eggNOG" id="KOG3776">
    <property type="taxonomic scope" value="Eukaryota"/>
</dbReference>
<keyword evidence="3" id="KW-0812">Transmembrane</keyword>
<keyword evidence="9" id="KW-1185">Reference proteome</keyword>
<name>T1IUI9_STRMM</name>
<dbReference type="GO" id="GO:0005737">
    <property type="term" value="C:cytoplasm"/>
    <property type="evidence" value="ECO:0007669"/>
    <property type="project" value="TreeGrafter"/>
</dbReference>
<sequence length="418" mass="48105">MELKNIFLELILFTIAILPTNADNLPLEDILKGQMTENSELTAKWIEPPLIHHKHIYLFNVTNPNDIVQGDKPILQEIGPYVFSVHSKKVNVSFNNDEGTVSYDLVKWYKYLPQLSNGTLDDQVTVLNVPFMGLAIKSEGTLSFMQQMMLKNLIRNFRVSPFVTKTVDEMLYKGYRDPFMVMIGQIKGQEVLPKGTFGFFHGQNYTSEGSYTVHTGVKDSSKFLKINRYNNMTELPYYNGEKCNKIEGSIDRFGLIFGVNISKDDLIHVYTPELCRSLPFKFLQEEGTSSFKYVLPEAVSASANVEPDNSCFCPTEDRCLKAGVFSTEQCNPNSPRIWSYPHFYLADDSYYDAVVGLNRDEDLHESYIDVNRVYGYETAFRKRLQMNIAVKPVSHIQFFNNFPEMIFPLMWFDEKNIL</sequence>
<keyword evidence="6" id="KW-0325">Glycoprotein</keyword>
<reference evidence="8" key="2">
    <citation type="submission" date="2015-02" db="UniProtKB">
        <authorList>
            <consortium name="EnsemblMetazoa"/>
        </authorList>
    </citation>
    <scope>IDENTIFICATION</scope>
</reference>
<dbReference type="PRINTS" id="PR01609">
    <property type="entry name" value="CD36FAMILY"/>
</dbReference>
<comment type="subcellular location">
    <subcellularLocation>
        <location evidence="1">Membrane</location>
    </subcellularLocation>
</comment>
<evidence type="ECO:0000256" key="1">
    <source>
        <dbReference type="ARBA" id="ARBA00004370"/>
    </source>
</evidence>
<organism evidence="8 9">
    <name type="scientific">Strigamia maritima</name>
    <name type="common">European centipede</name>
    <name type="synonym">Geophilus maritimus</name>
    <dbReference type="NCBI Taxonomy" id="126957"/>
    <lineage>
        <taxon>Eukaryota</taxon>
        <taxon>Metazoa</taxon>
        <taxon>Ecdysozoa</taxon>
        <taxon>Arthropoda</taxon>
        <taxon>Myriapoda</taxon>
        <taxon>Chilopoda</taxon>
        <taxon>Pleurostigmophora</taxon>
        <taxon>Geophilomorpha</taxon>
        <taxon>Linotaeniidae</taxon>
        <taxon>Strigamia</taxon>
    </lineage>
</organism>
<dbReference type="PANTHER" id="PTHR11923">
    <property type="entry name" value="SCAVENGER RECEPTOR CLASS B TYPE-1 SR-B1"/>
    <property type="match status" value="1"/>
</dbReference>
<dbReference type="AlphaFoldDB" id="T1IUI9"/>
<evidence type="ECO:0000256" key="3">
    <source>
        <dbReference type="ARBA" id="ARBA00022692"/>
    </source>
</evidence>
<evidence type="ECO:0000256" key="6">
    <source>
        <dbReference type="ARBA" id="ARBA00023180"/>
    </source>
</evidence>
<evidence type="ECO:0000256" key="7">
    <source>
        <dbReference type="SAM" id="SignalP"/>
    </source>
</evidence>
<evidence type="ECO:0008006" key="10">
    <source>
        <dbReference type="Google" id="ProtNLM"/>
    </source>
</evidence>
<dbReference type="PhylomeDB" id="T1IUI9"/>
<reference evidence="9" key="1">
    <citation type="submission" date="2011-05" db="EMBL/GenBank/DDBJ databases">
        <authorList>
            <person name="Richards S.R."/>
            <person name="Qu J."/>
            <person name="Jiang H."/>
            <person name="Jhangiani S.N."/>
            <person name="Agravi P."/>
            <person name="Goodspeed R."/>
            <person name="Gross S."/>
            <person name="Mandapat C."/>
            <person name="Jackson L."/>
            <person name="Mathew T."/>
            <person name="Pu L."/>
            <person name="Thornton R."/>
            <person name="Saada N."/>
            <person name="Wilczek-Boney K.B."/>
            <person name="Lee S."/>
            <person name="Kovar C."/>
            <person name="Wu Y."/>
            <person name="Scherer S.E."/>
            <person name="Worley K.C."/>
            <person name="Muzny D.M."/>
            <person name="Gibbs R."/>
        </authorList>
    </citation>
    <scope>NUCLEOTIDE SEQUENCE</scope>
    <source>
        <strain evidence="9">Brora</strain>
    </source>
</reference>
<dbReference type="HOGENOM" id="CLU_019853_5_0_1"/>
<dbReference type="GO" id="GO:0005044">
    <property type="term" value="F:scavenger receptor activity"/>
    <property type="evidence" value="ECO:0007669"/>
    <property type="project" value="TreeGrafter"/>
</dbReference>
<dbReference type="EMBL" id="JH431537">
    <property type="status" value="NOT_ANNOTATED_CDS"/>
    <property type="molecule type" value="Genomic_DNA"/>
</dbReference>
<evidence type="ECO:0000256" key="5">
    <source>
        <dbReference type="ARBA" id="ARBA00023136"/>
    </source>
</evidence>
<evidence type="ECO:0000256" key="4">
    <source>
        <dbReference type="ARBA" id="ARBA00022989"/>
    </source>
</evidence>
<evidence type="ECO:0000313" key="8">
    <source>
        <dbReference type="EnsemblMetazoa" id="SMAR004815-PA"/>
    </source>
</evidence>
<dbReference type="EnsemblMetazoa" id="SMAR004815-RA">
    <property type="protein sequence ID" value="SMAR004815-PA"/>
    <property type="gene ID" value="SMAR004815"/>
</dbReference>
<keyword evidence="7" id="KW-0732">Signal</keyword>
<accession>T1IUI9</accession>
<dbReference type="Proteomes" id="UP000014500">
    <property type="component" value="Unassembled WGS sequence"/>
</dbReference>
<protein>
    <recommendedName>
        <fullName evidence="10">Scavenger receptor class B member 1</fullName>
    </recommendedName>
</protein>
<feature type="chain" id="PRO_5004589946" description="Scavenger receptor class B member 1" evidence="7">
    <location>
        <begin position="23"/>
        <end position="418"/>
    </location>
</feature>
<proteinExistence type="inferred from homology"/>
<dbReference type="PANTHER" id="PTHR11923:SF51">
    <property type="entry name" value="LYSOSOME MEMBRANE PROTEIN 2"/>
    <property type="match status" value="1"/>
</dbReference>
<evidence type="ECO:0000256" key="2">
    <source>
        <dbReference type="ARBA" id="ARBA00010532"/>
    </source>
</evidence>
<dbReference type="InterPro" id="IPR002159">
    <property type="entry name" value="CD36_fam"/>
</dbReference>
<dbReference type="STRING" id="126957.T1IUI9"/>
<dbReference type="GO" id="GO:0016020">
    <property type="term" value="C:membrane"/>
    <property type="evidence" value="ECO:0007669"/>
    <property type="project" value="UniProtKB-SubCell"/>
</dbReference>